<dbReference type="Pfam" id="PF12259">
    <property type="entry name" value="Baculo_F"/>
    <property type="match status" value="1"/>
</dbReference>
<evidence type="ECO:0000313" key="3">
    <source>
        <dbReference type="Proteomes" id="UP000203549"/>
    </source>
</evidence>
<keyword evidence="1" id="KW-0472">Membrane</keyword>
<dbReference type="EMBL" id="HQ116624">
    <property type="protein sequence ID" value="AEB00318.1"/>
    <property type="molecule type" value="Genomic_DNA"/>
</dbReference>
<dbReference type="GeneID" id="10722911"/>
<dbReference type="OrthoDB" id="3109at10239"/>
<dbReference type="RefSeq" id="YP_004376238.1">
    <property type="nucleotide sequence ID" value="NC_015398.1"/>
</dbReference>
<keyword evidence="1" id="KW-0812">Transmembrane</keyword>
<proteinExistence type="predicted"/>
<organism evidence="2 3">
    <name type="scientific">Clostera anachoreta granulovirus</name>
    <dbReference type="NCBI Taxonomy" id="283675"/>
    <lineage>
        <taxon>Viruses</taxon>
        <taxon>Viruses incertae sedis</taxon>
        <taxon>Naldaviricetes</taxon>
        <taxon>Lefavirales</taxon>
        <taxon>Baculoviridae</taxon>
        <taxon>Betabaculovirus</taxon>
        <taxon>Betabaculovirus clanachoretae</taxon>
    </lineage>
</organism>
<evidence type="ECO:0000313" key="2">
    <source>
        <dbReference type="EMBL" id="AEB00318.1"/>
    </source>
</evidence>
<dbReference type="Proteomes" id="UP000203549">
    <property type="component" value="Segment"/>
</dbReference>
<accession>F4ZKQ7</accession>
<sequence>MSLVLGLALLCTVYVSAFDDAPISITPINETGFHYEFYSRLGFVVNSWSFVVNVDHTILLDRINELRNTSLMLLQAFNANGSLQHCEWTVDDGNEYARELTYLVERRVVSLLDTHHSIEALLVHGRAPPRRMKRNLFNGAFNFVGRVDKYLFGVMDDKDAAMLYDLTLRENSTEYRIKTLTNQTLCLAEVLQNMRHELEDKLGCKYLDRQLVYLKQNMNEIEKLYDKIVAAIEMAMFANKIHTSIIDPLLLMTEMESVDSNALDRETRWVVNPASIHDIVHLTKCSVFLNPQGRLTFVVQVPRMDKSVFTLYQTVPLPQCQFNRLCKFIAPQSKFIGFEEKSDGRHYVRLDNTNRCTFVNDLTLCYDSMTVGKIDYSPSCDVRLFKNLTHDSCLVHASKFSSEIFQPLNNVNRWLYVINGNVPVYATINCESGKLVQRVKLQGMGILTIRRYCKFKTSKTVLMNKHVFGMEEGTFTAVSFNFSRYIIPNDFDANAWTIKTLNYDTLIDVTRNLKKLVTQEQADTALVSPPSDDYSNSNWYSNLFGNWWWEVKFVMYAICILIAVVVVLNTKRVCGGCCGSDGTFVLPVLSPK</sequence>
<evidence type="ECO:0000256" key="1">
    <source>
        <dbReference type="SAM" id="Phobius"/>
    </source>
</evidence>
<name>F4ZKQ7_9BBAC</name>
<feature type="transmembrane region" description="Helical" evidence="1">
    <location>
        <begin position="547"/>
        <end position="568"/>
    </location>
</feature>
<keyword evidence="1" id="KW-1133">Transmembrane helix</keyword>
<keyword evidence="3" id="KW-1185">Reference proteome</keyword>
<reference evidence="2 3" key="1">
    <citation type="journal article" date="2011" name="Arch. Virol.">
        <title>Genomic sequencing and analysis of Clostera anachoreta granulovirus.</title>
        <authorList>
            <person name="Liang Z."/>
            <person name="Zhang X."/>
            <person name="Yin X."/>
            <person name="Cao S."/>
            <person name="Xu F."/>
        </authorList>
    </citation>
    <scope>NUCLEOTIDE SEQUENCE [LARGE SCALE GENOMIC DNA]</scope>
    <source>
        <strain evidence="2">ClanGV-HBHN</strain>
    </source>
</reference>
<dbReference type="InterPro" id="IPR022048">
    <property type="entry name" value="Envelope_fusion-like"/>
</dbReference>
<dbReference type="KEGG" id="vg:10722911"/>
<protein>
    <submittedName>
        <fullName evidence="2">Efp</fullName>
    </submittedName>
</protein>